<keyword evidence="5" id="KW-0963">Cytoplasm</keyword>
<evidence type="ECO:0000256" key="3">
    <source>
        <dbReference type="ARBA" id="ARBA00004550"/>
    </source>
</evidence>
<dbReference type="CDD" id="cd23296">
    <property type="entry name" value="beta-trefoil_IL1B"/>
    <property type="match status" value="1"/>
</dbReference>
<dbReference type="PANTHER" id="PTHR10078:SF30">
    <property type="entry name" value="INTERLEUKIN-1 BETA"/>
    <property type="match status" value="1"/>
</dbReference>
<dbReference type="GO" id="GO:0006955">
    <property type="term" value="P:immune response"/>
    <property type="evidence" value="ECO:0007669"/>
    <property type="project" value="InterPro"/>
</dbReference>
<evidence type="ECO:0000313" key="14">
    <source>
        <dbReference type="Proteomes" id="UP001190640"/>
    </source>
</evidence>
<feature type="domain" description="Interleukin-1 propeptide" evidence="13">
    <location>
        <begin position="1"/>
        <end position="103"/>
    </location>
</feature>
<keyword evidence="6 12" id="KW-0202">Cytokine</keyword>
<dbReference type="AlphaFoldDB" id="A0AA97LG00"/>
<evidence type="ECO:0000256" key="10">
    <source>
        <dbReference type="ARBA" id="ARBA00023228"/>
    </source>
</evidence>
<keyword evidence="8 12" id="KW-0666">Pyrogen</keyword>
<dbReference type="Pfam" id="PF02394">
    <property type="entry name" value="IL1_propep"/>
    <property type="match status" value="1"/>
</dbReference>
<protein>
    <recommendedName>
        <fullName evidence="12">Interleukin-1</fullName>
    </recommendedName>
</protein>
<keyword evidence="11 12" id="KW-0497">Mitogen</keyword>
<evidence type="ECO:0000256" key="7">
    <source>
        <dbReference type="ARBA" id="ARBA00022525"/>
    </source>
</evidence>
<evidence type="ECO:0000256" key="11">
    <source>
        <dbReference type="ARBA" id="ARBA00023246"/>
    </source>
</evidence>
<evidence type="ECO:0000256" key="1">
    <source>
        <dbReference type="ARBA" id="ARBA00004371"/>
    </source>
</evidence>
<dbReference type="KEGG" id="emc:129342322"/>
<dbReference type="InterPro" id="IPR003502">
    <property type="entry name" value="IL-1_propep"/>
</dbReference>
<dbReference type="PRINTS" id="PR01359">
    <property type="entry name" value="INTRLEUKIN1B"/>
</dbReference>
<dbReference type="GO" id="GO:0005125">
    <property type="term" value="F:cytokine activity"/>
    <property type="evidence" value="ECO:0007669"/>
    <property type="project" value="UniProtKB-UniRule"/>
</dbReference>
<keyword evidence="7 12" id="KW-0964">Secreted</keyword>
<evidence type="ECO:0000313" key="15">
    <source>
        <dbReference type="RefSeq" id="XP_054853999.1"/>
    </source>
</evidence>
<keyword evidence="10" id="KW-0458">Lysosome</keyword>
<dbReference type="PANTHER" id="PTHR10078">
    <property type="entry name" value="INTERLEUKIN-1 FAMILY MEMBER"/>
    <property type="match status" value="1"/>
</dbReference>
<dbReference type="RefSeq" id="XP_054853999.1">
    <property type="nucleotide sequence ID" value="XM_054998024.1"/>
</dbReference>
<dbReference type="Pfam" id="PF00340">
    <property type="entry name" value="IL1"/>
    <property type="match status" value="1"/>
</dbReference>
<proteinExistence type="inferred from homology"/>
<dbReference type="SMART" id="SM00125">
    <property type="entry name" value="IL1"/>
    <property type="match status" value="1"/>
</dbReference>
<evidence type="ECO:0000256" key="2">
    <source>
        <dbReference type="ARBA" id="ARBA00004514"/>
    </source>
</evidence>
<dbReference type="PRINTS" id="PR01357">
    <property type="entry name" value="INTRLEUKN1AB"/>
</dbReference>
<evidence type="ECO:0000256" key="6">
    <source>
        <dbReference type="ARBA" id="ARBA00022514"/>
    </source>
</evidence>
<dbReference type="GO" id="GO:0010628">
    <property type="term" value="P:positive regulation of gene expression"/>
    <property type="evidence" value="ECO:0007669"/>
    <property type="project" value="TreeGrafter"/>
</dbReference>
<dbReference type="GO" id="GO:0005764">
    <property type="term" value="C:lysosome"/>
    <property type="evidence" value="ECO:0007669"/>
    <property type="project" value="UniProtKB-SubCell"/>
</dbReference>
<dbReference type="GO" id="GO:0051781">
    <property type="term" value="P:positive regulation of cell division"/>
    <property type="evidence" value="ECO:0007669"/>
    <property type="project" value="UniProtKB-KW"/>
</dbReference>
<comment type="subcellular location">
    <subcellularLocation>
        <location evidence="2">Cytoplasm</location>
        <location evidence="2">Cytosol</location>
    </subcellularLocation>
    <subcellularLocation>
        <location evidence="1">Lysosome</location>
    </subcellularLocation>
    <subcellularLocation>
        <location evidence="3">Secreted</location>
        <location evidence="3">Extracellular exosome</location>
    </subcellularLocation>
</comment>
<dbReference type="PRINTS" id="PR00264">
    <property type="entry name" value="INTERLEUKIN1"/>
</dbReference>
<keyword evidence="9 12" id="KW-0395">Inflammatory response</keyword>
<organism evidence="14 15">
    <name type="scientific">Eublepharis macularius</name>
    <name type="common">Leopard gecko</name>
    <name type="synonym">Cyrtodactylus macularius</name>
    <dbReference type="NCBI Taxonomy" id="481883"/>
    <lineage>
        <taxon>Eukaryota</taxon>
        <taxon>Metazoa</taxon>
        <taxon>Chordata</taxon>
        <taxon>Craniata</taxon>
        <taxon>Vertebrata</taxon>
        <taxon>Euteleostomi</taxon>
        <taxon>Lepidosauria</taxon>
        <taxon>Squamata</taxon>
        <taxon>Bifurcata</taxon>
        <taxon>Gekkota</taxon>
        <taxon>Eublepharidae</taxon>
        <taxon>Eublepharinae</taxon>
        <taxon>Eublepharis</taxon>
    </lineage>
</organism>
<evidence type="ECO:0000256" key="8">
    <source>
        <dbReference type="ARBA" id="ARBA00022620"/>
    </source>
</evidence>
<keyword evidence="14" id="KW-1185">Reference proteome</keyword>
<evidence type="ECO:0000256" key="12">
    <source>
        <dbReference type="RuleBase" id="RU003753"/>
    </source>
</evidence>
<evidence type="ECO:0000256" key="4">
    <source>
        <dbReference type="ARBA" id="ARBA00010448"/>
    </source>
</evidence>
<dbReference type="GO" id="GO:0005615">
    <property type="term" value="C:extracellular space"/>
    <property type="evidence" value="ECO:0007669"/>
    <property type="project" value="UniProtKB-KW"/>
</dbReference>
<dbReference type="GO" id="GO:0001660">
    <property type="term" value="P:fever generation"/>
    <property type="evidence" value="ECO:0007669"/>
    <property type="project" value="UniProtKB-UniRule"/>
</dbReference>
<evidence type="ECO:0000256" key="9">
    <source>
        <dbReference type="ARBA" id="ARBA00023198"/>
    </source>
</evidence>
<accession>A0AA97LG00</accession>
<dbReference type="InterPro" id="IPR008996">
    <property type="entry name" value="IL1/FGF"/>
</dbReference>
<dbReference type="InterPro" id="IPR000975">
    <property type="entry name" value="IL-1_fam"/>
</dbReference>
<comment type="subunit">
    <text evidence="12">Monomer.</text>
</comment>
<evidence type="ECO:0000259" key="13">
    <source>
        <dbReference type="Pfam" id="PF02394"/>
    </source>
</evidence>
<dbReference type="GO" id="GO:0019221">
    <property type="term" value="P:cytokine-mediated signaling pathway"/>
    <property type="evidence" value="ECO:0007669"/>
    <property type="project" value="TreeGrafter"/>
</dbReference>
<dbReference type="SUPFAM" id="SSF50353">
    <property type="entry name" value="Cytokine"/>
    <property type="match status" value="1"/>
</dbReference>
<dbReference type="Proteomes" id="UP001190640">
    <property type="component" value="Chromosome 14"/>
</dbReference>
<reference evidence="15" key="1">
    <citation type="submission" date="2025-08" db="UniProtKB">
        <authorList>
            <consortium name="RefSeq"/>
        </authorList>
    </citation>
    <scope>IDENTIFICATION</scope>
    <source>
        <tissue evidence="15">Blood</tissue>
    </source>
</reference>
<comment type="similarity">
    <text evidence="4 12">Belongs to the IL-1 family.</text>
</comment>
<name>A0AA97LG00_EUBMA</name>
<sequence>MARVPECQEELMEFCSMNEDTQFYEDQPCLTKNACQVQKQCACCSQVQCACEMDIQVKITQKVPTKNFRKAVVIVVAVEKMRINAKARVFTDDDLLNILNAVLEPVPFDKCEFTYSTDPNYRFTRAISYDIQDIKQKFLVLNEPAQLMAMHLQGSNIHHAVKLKMAVYRSKDTVKNPIALGIKGTGLCLSCVPKGEGQPELQLEEANILRNIDKSKLGRFIFNRVDIGNTTRFEAADFPGWFICTSSQSNEAVGMTNQLGQVSIVDYVLTNEKQL</sequence>
<dbReference type="GO" id="GO:0005149">
    <property type="term" value="F:interleukin-1 receptor binding"/>
    <property type="evidence" value="ECO:0007669"/>
    <property type="project" value="UniProtKB-UniRule"/>
</dbReference>
<dbReference type="GO" id="GO:0071222">
    <property type="term" value="P:cellular response to lipopolysaccharide"/>
    <property type="evidence" value="ECO:0007669"/>
    <property type="project" value="TreeGrafter"/>
</dbReference>
<dbReference type="GO" id="GO:0005829">
    <property type="term" value="C:cytosol"/>
    <property type="evidence" value="ECO:0007669"/>
    <property type="project" value="UniProtKB-SubCell"/>
</dbReference>
<evidence type="ECO:0000256" key="5">
    <source>
        <dbReference type="ARBA" id="ARBA00022490"/>
    </source>
</evidence>
<gene>
    <name evidence="15" type="primary">LOC129342322</name>
</gene>
<dbReference type="Gene3D" id="2.80.10.50">
    <property type="match status" value="1"/>
</dbReference>
<dbReference type="GeneID" id="129342322"/>